<keyword evidence="2" id="KW-0862">Zinc</keyword>
<dbReference type="FunFam" id="2.60.120.920:FF:000004">
    <property type="entry name" value="Butyrophilin subfamily 1 member A1"/>
    <property type="match status" value="1"/>
</dbReference>
<keyword evidence="4" id="KW-0175">Coiled coil</keyword>
<dbReference type="InterPro" id="IPR003877">
    <property type="entry name" value="SPRY_dom"/>
</dbReference>
<dbReference type="PRINTS" id="PR01407">
    <property type="entry name" value="BUTYPHLNCDUF"/>
</dbReference>
<dbReference type="RefSeq" id="XP_020825716.1">
    <property type="nucleotide sequence ID" value="XM_020970057.1"/>
</dbReference>
<evidence type="ECO:0000259" key="5">
    <source>
        <dbReference type="PROSITE" id="PS50119"/>
    </source>
</evidence>
<dbReference type="Pfam" id="PF00622">
    <property type="entry name" value="SPRY"/>
    <property type="match status" value="1"/>
</dbReference>
<dbReference type="SUPFAM" id="SSF57845">
    <property type="entry name" value="B-box zinc-binding domain"/>
    <property type="match status" value="1"/>
</dbReference>
<evidence type="ECO:0000313" key="8">
    <source>
        <dbReference type="RefSeq" id="XP_020825716.1"/>
    </source>
</evidence>
<dbReference type="GeneID" id="110196692"/>
<accession>A0A6P5J3F4</accession>
<dbReference type="Gene3D" id="2.60.120.920">
    <property type="match status" value="1"/>
</dbReference>
<dbReference type="InterPro" id="IPR043136">
    <property type="entry name" value="B30.2/SPRY_sf"/>
</dbReference>
<dbReference type="AlphaFoldDB" id="A0A6P5J3F4"/>
<gene>
    <name evidence="8" type="primary">LOC110196692</name>
</gene>
<dbReference type="KEGG" id="pcw:110196692"/>
<evidence type="ECO:0000256" key="2">
    <source>
        <dbReference type="ARBA" id="ARBA00022833"/>
    </source>
</evidence>
<feature type="domain" description="B30.2/SPRY" evidence="6">
    <location>
        <begin position="202"/>
        <end position="396"/>
    </location>
</feature>
<dbReference type="FunCoup" id="A0A6P5J3F4">
    <property type="interactions" value="3"/>
</dbReference>
<dbReference type="InterPro" id="IPR000315">
    <property type="entry name" value="Znf_B-box"/>
</dbReference>
<proteinExistence type="predicted"/>
<dbReference type="Proteomes" id="UP000515140">
    <property type="component" value="Unplaced"/>
</dbReference>
<dbReference type="PANTHER" id="PTHR24103">
    <property type="entry name" value="E3 UBIQUITIN-PROTEIN LIGASE TRIM"/>
    <property type="match status" value="1"/>
</dbReference>
<keyword evidence="1 3" id="KW-0863">Zinc-finger</keyword>
<keyword evidence="1 3" id="KW-0479">Metal-binding</keyword>
<feature type="coiled-coil region" evidence="4">
    <location>
        <begin position="156"/>
        <end position="190"/>
    </location>
</feature>
<protein>
    <submittedName>
        <fullName evidence="8">Probable E3 ubiquitin-protein ligase TRIML1</fullName>
    </submittedName>
</protein>
<dbReference type="InterPro" id="IPR050143">
    <property type="entry name" value="TRIM/RBCC"/>
</dbReference>
<dbReference type="PROSITE" id="PS50188">
    <property type="entry name" value="B302_SPRY"/>
    <property type="match status" value="1"/>
</dbReference>
<dbReference type="SUPFAM" id="SSF49899">
    <property type="entry name" value="Concanavalin A-like lectins/glucanases"/>
    <property type="match status" value="1"/>
</dbReference>
<dbReference type="InterPro" id="IPR006574">
    <property type="entry name" value="PRY"/>
</dbReference>
<evidence type="ECO:0000313" key="7">
    <source>
        <dbReference type="Proteomes" id="UP000515140"/>
    </source>
</evidence>
<evidence type="ECO:0000259" key="6">
    <source>
        <dbReference type="PROSITE" id="PS50188"/>
    </source>
</evidence>
<evidence type="ECO:0000256" key="1">
    <source>
        <dbReference type="ARBA" id="ARBA00022771"/>
    </source>
</evidence>
<dbReference type="InParanoid" id="A0A6P5J3F4"/>
<evidence type="ECO:0000256" key="4">
    <source>
        <dbReference type="SAM" id="Coils"/>
    </source>
</evidence>
<reference evidence="8" key="1">
    <citation type="submission" date="2025-08" db="UniProtKB">
        <authorList>
            <consortium name="RefSeq"/>
        </authorList>
    </citation>
    <scope>IDENTIFICATION</scope>
    <source>
        <tissue evidence="8">Spleen</tissue>
    </source>
</reference>
<sequence length="399" mass="46021">MQRSHQIQRFDVQPGHQNLSMTGKMLRPHLLQSMVGLINCCQHEEKKKFFHEEDKTVLCDFCLLAPEHKDQQVFPLETAADKSKDKLQETLTVLKKKEEEFKMALDEVRRRETHCKEAASTLKRSVISEYGKMHRFLWDEEYQYLQEMDQESKDNLVKLEKGKAKLSQQIQNLQGRIVEIEENLDKEGGAATSRTRACLPSVAHLVHHRLERSALEFPQRDITLDPESANPHLILSEDLRRVQYGSVPQDLPDNKEKFDIALVVLGAQTFTSGKHYWEVEVEHKTVWELGICKDSISRKGKFSSSSEDVMTLTGFTSRNCFCLWNSQKGFHFSYPIQKVGIFLDYEKKHIAFCDVTDRSLIHSFSNIAFEGPLCLYFSPCHPNEESTPGSLIICQKSNQ</sequence>
<evidence type="ECO:0000256" key="3">
    <source>
        <dbReference type="PROSITE-ProRule" id="PRU00024"/>
    </source>
</evidence>
<organism evidence="7 8">
    <name type="scientific">Phascolarctos cinereus</name>
    <name type="common">Koala</name>
    <dbReference type="NCBI Taxonomy" id="38626"/>
    <lineage>
        <taxon>Eukaryota</taxon>
        <taxon>Metazoa</taxon>
        <taxon>Chordata</taxon>
        <taxon>Craniata</taxon>
        <taxon>Vertebrata</taxon>
        <taxon>Euteleostomi</taxon>
        <taxon>Mammalia</taxon>
        <taxon>Metatheria</taxon>
        <taxon>Diprotodontia</taxon>
        <taxon>Phascolarctidae</taxon>
        <taxon>Phascolarctos</taxon>
    </lineage>
</organism>
<dbReference type="GO" id="GO:0008270">
    <property type="term" value="F:zinc ion binding"/>
    <property type="evidence" value="ECO:0007669"/>
    <property type="project" value="UniProtKB-KW"/>
</dbReference>
<name>A0A6P5J3F4_PHACI</name>
<dbReference type="SMART" id="SM00449">
    <property type="entry name" value="SPRY"/>
    <property type="match status" value="1"/>
</dbReference>
<dbReference type="Gene3D" id="3.30.160.60">
    <property type="entry name" value="Classic Zinc Finger"/>
    <property type="match status" value="1"/>
</dbReference>
<dbReference type="SMART" id="SM00589">
    <property type="entry name" value="PRY"/>
    <property type="match status" value="1"/>
</dbReference>
<dbReference type="InterPro" id="IPR013320">
    <property type="entry name" value="ConA-like_dom_sf"/>
</dbReference>
<dbReference type="CDD" id="cd13733">
    <property type="entry name" value="SPRY_PRY_C-I_1"/>
    <property type="match status" value="1"/>
</dbReference>
<dbReference type="Pfam" id="PF13765">
    <property type="entry name" value="PRY"/>
    <property type="match status" value="1"/>
</dbReference>
<dbReference type="InterPro" id="IPR001870">
    <property type="entry name" value="B30.2/SPRY"/>
</dbReference>
<keyword evidence="7" id="KW-1185">Reference proteome</keyword>
<dbReference type="PROSITE" id="PS50119">
    <property type="entry name" value="ZF_BBOX"/>
    <property type="match status" value="1"/>
</dbReference>
<dbReference type="InterPro" id="IPR003879">
    <property type="entry name" value="Butyrophylin_SPRY"/>
</dbReference>
<feature type="domain" description="B box-type" evidence="5">
    <location>
        <begin position="35"/>
        <end position="76"/>
    </location>
</feature>